<gene>
    <name evidence="3" type="ORF">CXU09_02810</name>
</gene>
<dbReference type="EMBL" id="PJKN01000001">
    <property type="protein sequence ID" value="PNC58000.1"/>
    <property type="molecule type" value="Genomic_DNA"/>
</dbReference>
<evidence type="ECO:0000313" key="4">
    <source>
        <dbReference type="Proteomes" id="UP000235914"/>
    </source>
</evidence>
<protein>
    <recommendedName>
        <fullName evidence="5">AsmA-like C-terminal domain-containing protein</fullName>
    </recommendedName>
</protein>
<reference evidence="3 4" key="1">
    <citation type="journal article" date="2017" name="BMC Genomics">
        <title>Genome sequencing of 39 Akkermansia muciniphila isolates reveals its population structure, genomic and functional diverisity, and global distribution in mammalian gut microbiotas.</title>
        <authorList>
            <person name="Guo X."/>
            <person name="Li S."/>
            <person name="Zhang J."/>
            <person name="Wu F."/>
            <person name="Li X."/>
            <person name="Wu D."/>
            <person name="Zhang M."/>
            <person name="Ou Z."/>
            <person name="Jie Z."/>
            <person name="Yan Q."/>
            <person name="Li P."/>
            <person name="Yi J."/>
            <person name="Peng Y."/>
        </authorList>
    </citation>
    <scope>NUCLEOTIDE SEQUENCE [LARGE SCALE GENOMIC DNA]</scope>
    <source>
        <strain evidence="3 4">GP43</strain>
    </source>
</reference>
<feature type="region of interest" description="Disordered" evidence="1">
    <location>
        <begin position="465"/>
        <end position="485"/>
    </location>
</feature>
<dbReference type="Proteomes" id="UP000235914">
    <property type="component" value="Unassembled WGS sequence"/>
</dbReference>
<sequence length="519" mass="56284">MPRIRRIRRKKPRAGSVWKKLLLWGVLGMLVLAAAVVAGSYLYVRAYLKSDGFLAMLEQSAVDDMNVETARIDPLDWDGSGIRCGGVTMEGHEFLTSLQARNIETEFSRWELLKRAFVITSVNIAELKLRLAPVPFRFREKPEGARSWAEENILPDTFRLEKGSIDSLSVSYGEVGQLYVLDGTRVESAYDAGSSQYRFEMQGGRLLLPFKGCPEFSLMSGTAQFNHASRRVNVPSCRLTTAAGGYLDIKGDWDGSSSSWTANMVVNGVPASSVLEDHWKKHVQGSVSGGIDLRGGRDGVTHVAGLARLQGGMLTGLPVLDRLALFCGSSRFRNLPLHEASAQFTYQESAWHISNILVESENLVRVEGWLEIGKGGALTGRLQVGLRADGLWKALPGFSDVFSVSRQGAGGNLAWANVNIGGTLDNPSEDLSARLIKAAGNRLTEIGMGKAAEVADVAARLLNRGTGENGAGDGAERNGRKFRIPAGDGVPVPVVPRLQDAAEKGLKTGNDLMNELMNW</sequence>
<dbReference type="RefSeq" id="WP_102735286.1">
    <property type="nucleotide sequence ID" value="NZ_CP033388.1"/>
</dbReference>
<evidence type="ECO:0008006" key="5">
    <source>
        <dbReference type="Google" id="ProtNLM"/>
    </source>
</evidence>
<comment type="caution">
    <text evidence="3">The sequence shown here is derived from an EMBL/GenBank/DDBJ whole genome shotgun (WGS) entry which is preliminary data.</text>
</comment>
<evidence type="ECO:0000256" key="1">
    <source>
        <dbReference type="SAM" id="MobiDB-lite"/>
    </source>
</evidence>
<evidence type="ECO:0000256" key="2">
    <source>
        <dbReference type="SAM" id="Phobius"/>
    </source>
</evidence>
<organism evidence="3 4">
    <name type="scientific">Akkermansia muciniphila</name>
    <dbReference type="NCBI Taxonomy" id="239935"/>
    <lineage>
        <taxon>Bacteria</taxon>
        <taxon>Pseudomonadati</taxon>
        <taxon>Verrucomicrobiota</taxon>
        <taxon>Verrucomicrobiia</taxon>
        <taxon>Verrucomicrobiales</taxon>
        <taxon>Akkermansiaceae</taxon>
        <taxon>Akkermansia</taxon>
    </lineage>
</organism>
<keyword evidence="2" id="KW-0812">Transmembrane</keyword>
<feature type="transmembrane region" description="Helical" evidence="2">
    <location>
        <begin position="21"/>
        <end position="44"/>
    </location>
</feature>
<evidence type="ECO:0000313" key="3">
    <source>
        <dbReference type="EMBL" id="PNC58000.1"/>
    </source>
</evidence>
<dbReference type="AlphaFoldDB" id="A0AAP8NNK4"/>
<accession>A0AAP8NNK4</accession>
<keyword evidence="2" id="KW-0472">Membrane</keyword>
<keyword evidence="2" id="KW-1133">Transmembrane helix</keyword>
<proteinExistence type="predicted"/>
<name>A0AAP8NNK4_9BACT</name>